<protein>
    <submittedName>
        <fullName evidence="6">LacI family transcriptional regulator</fullName>
    </submittedName>
</protein>
<evidence type="ECO:0000313" key="7">
    <source>
        <dbReference type="Proteomes" id="UP000623067"/>
    </source>
</evidence>
<dbReference type="SUPFAM" id="SSF53822">
    <property type="entry name" value="Periplasmic binding protein-like I"/>
    <property type="match status" value="1"/>
</dbReference>
<feature type="compositionally biased region" description="Basic and acidic residues" evidence="4">
    <location>
        <begin position="27"/>
        <end position="37"/>
    </location>
</feature>
<dbReference type="AlphaFoldDB" id="A0A916WQ66"/>
<dbReference type="InterPro" id="IPR028082">
    <property type="entry name" value="Peripla_BP_I"/>
</dbReference>
<dbReference type="Pfam" id="PF00356">
    <property type="entry name" value="LacI"/>
    <property type="match status" value="1"/>
</dbReference>
<dbReference type="PROSITE" id="PS50932">
    <property type="entry name" value="HTH_LACI_2"/>
    <property type="match status" value="1"/>
</dbReference>
<dbReference type="GO" id="GO:0003700">
    <property type="term" value="F:DNA-binding transcription factor activity"/>
    <property type="evidence" value="ECO:0007669"/>
    <property type="project" value="TreeGrafter"/>
</dbReference>
<evidence type="ECO:0000256" key="4">
    <source>
        <dbReference type="SAM" id="MobiDB-lite"/>
    </source>
</evidence>
<dbReference type="PANTHER" id="PTHR30146:SF153">
    <property type="entry name" value="LACTOSE OPERON REPRESSOR"/>
    <property type="match status" value="1"/>
</dbReference>
<dbReference type="PANTHER" id="PTHR30146">
    <property type="entry name" value="LACI-RELATED TRANSCRIPTIONAL REPRESSOR"/>
    <property type="match status" value="1"/>
</dbReference>
<dbReference type="Gene3D" id="3.40.50.2300">
    <property type="match status" value="2"/>
</dbReference>
<dbReference type="CDD" id="cd01392">
    <property type="entry name" value="HTH_LacI"/>
    <property type="match status" value="1"/>
</dbReference>
<keyword evidence="3" id="KW-0804">Transcription</keyword>
<accession>A0A916WQ66</accession>
<feature type="region of interest" description="Disordered" evidence="4">
    <location>
        <begin position="1"/>
        <end position="40"/>
    </location>
</feature>
<dbReference type="Gene3D" id="1.10.260.40">
    <property type="entry name" value="lambda repressor-like DNA-binding domains"/>
    <property type="match status" value="1"/>
</dbReference>
<dbReference type="GO" id="GO:0000976">
    <property type="term" value="F:transcription cis-regulatory region binding"/>
    <property type="evidence" value="ECO:0007669"/>
    <property type="project" value="TreeGrafter"/>
</dbReference>
<dbReference type="PRINTS" id="PR00036">
    <property type="entry name" value="HTHLACI"/>
</dbReference>
<keyword evidence="1" id="KW-0805">Transcription regulation</keyword>
<dbReference type="Pfam" id="PF13377">
    <property type="entry name" value="Peripla_BP_3"/>
    <property type="match status" value="1"/>
</dbReference>
<evidence type="ECO:0000313" key="6">
    <source>
        <dbReference type="EMBL" id="GGB19215.1"/>
    </source>
</evidence>
<evidence type="ECO:0000256" key="1">
    <source>
        <dbReference type="ARBA" id="ARBA00023015"/>
    </source>
</evidence>
<dbReference type="SMART" id="SM00354">
    <property type="entry name" value="HTH_LACI"/>
    <property type="match status" value="1"/>
</dbReference>
<evidence type="ECO:0000256" key="2">
    <source>
        <dbReference type="ARBA" id="ARBA00023125"/>
    </source>
</evidence>
<dbReference type="CDD" id="cd01545">
    <property type="entry name" value="PBP1_SalR"/>
    <property type="match status" value="1"/>
</dbReference>
<organism evidence="6 7">
    <name type="scientific">Sphingomonas metalli</name>
    <dbReference type="NCBI Taxonomy" id="1779358"/>
    <lineage>
        <taxon>Bacteria</taxon>
        <taxon>Pseudomonadati</taxon>
        <taxon>Pseudomonadota</taxon>
        <taxon>Alphaproteobacteria</taxon>
        <taxon>Sphingomonadales</taxon>
        <taxon>Sphingomonadaceae</taxon>
        <taxon>Sphingomonas</taxon>
    </lineage>
</organism>
<evidence type="ECO:0000256" key="3">
    <source>
        <dbReference type="ARBA" id="ARBA00023163"/>
    </source>
</evidence>
<keyword evidence="7" id="KW-1185">Reference proteome</keyword>
<dbReference type="Proteomes" id="UP000623067">
    <property type="component" value="Unassembled WGS sequence"/>
</dbReference>
<name>A0A916WQ66_9SPHN</name>
<keyword evidence="2" id="KW-0238">DNA-binding</keyword>
<feature type="domain" description="HTH lacI-type" evidence="5">
    <location>
        <begin position="42"/>
        <end position="96"/>
    </location>
</feature>
<proteinExistence type="predicted"/>
<evidence type="ECO:0000259" key="5">
    <source>
        <dbReference type="PROSITE" id="PS50932"/>
    </source>
</evidence>
<dbReference type="InterPro" id="IPR010982">
    <property type="entry name" value="Lambda_DNA-bd_dom_sf"/>
</dbReference>
<dbReference type="SUPFAM" id="SSF47413">
    <property type="entry name" value="lambda repressor-like DNA-binding domains"/>
    <property type="match status" value="1"/>
</dbReference>
<reference evidence="6" key="2">
    <citation type="submission" date="2020-09" db="EMBL/GenBank/DDBJ databases">
        <authorList>
            <person name="Sun Q."/>
            <person name="Zhou Y."/>
        </authorList>
    </citation>
    <scope>NUCLEOTIDE SEQUENCE</scope>
    <source>
        <strain evidence="6">CGMCC 1.15330</strain>
    </source>
</reference>
<gene>
    <name evidence="6" type="primary">xylR</name>
    <name evidence="6" type="ORF">GCM10011380_06010</name>
</gene>
<reference evidence="6" key="1">
    <citation type="journal article" date="2014" name="Int. J. Syst. Evol. Microbiol.">
        <title>Complete genome sequence of Corynebacterium casei LMG S-19264T (=DSM 44701T), isolated from a smear-ripened cheese.</title>
        <authorList>
            <consortium name="US DOE Joint Genome Institute (JGI-PGF)"/>
            <person name="Walter F."/>
            <person name="Albersmeier A."/>
            <person name="Kalinowski J."/>
            <person name="Ruckert C."/>
        </authorList>
    </citation>
    <scope>NUCLEOTIDE SEQUENCE</scope>
    <source>
        <strain evidence="6">CGMCC 1.15330</strain>
    </source>
</reference>
<dbReference type="PROSITE" id="PS00356">
    <property type="entry name" value="HTH_LACI_1"/>
    <property type="match status" value="1"/>
</dbReference>
<dbReference type="InterPro" id="IPR000843">
    <property type="entry name" value="HTH_LacI"/>
</dbReference>
<comment type="caution">
    <text evidence="6">The sequence shown here is derived from an EMBL/GenBank/DDBJ whole genome shotgun (WGS) entry which is preliminary data.</text>
</comment>
<dbReference type="EMBL" id="BMIH01000001">
    <property type="protein sequence ID" value="GGB19215.1"/>
    <property type="molecule type" value="Genomic_DNA"/>
</dbReference>
<sequence length="383" mass="40352">MPVVPGPGSEGIVTDERSDKSLTALRKRPEASFREARPSGPPTLVDVARVAGVSPMTVSRVINEPSLVKPKTREAVQRAIAKLNYMPNTAARTLAGSKAMRLGLLLNDLEPGFLSPLLLGCLQTASARHVQVLVENVEGLSDPLAAAASLVDAQVDGVILPPPLCENGAVIDQLVGAGVPVVAITASLPDPRVMAVHIDDRSAAEAMTRHLLSQGHRAIGFIGGTPSLSASRCRFEGYCMALEAAGIALDERLVAQGYFTYQSGLAPAEALLTAEPRPTAIFACNDDMAAATVAVAHRLGIDVPADVAVCGFDDTVLASAIWPQLTTIRQPIVAMTQGAVGMLIDAIGRTAEQRGALEHRVYPHELVRRQSDAILRPSLDRQG</sequence>
<dbReference type="InterPro" id="IPR046335">
    <property type="entry name" value="LacI/GalR-like_sensor"/>
</dbReference>